<feature type="domain" description="Protein kinase" evidence="2">
    <location>
        <begin position="32"/>
        <end position="416"/>
    </location>
</feature>
<evidence type="ECO:0000259" key="2">
    <source>
        <dbReference type="PROSITE" id="PS50011"/>
    </source>
</evidence>
<dbReference type="InterPro" id="IPR000719">
    <property type="entry name" value="Prot_kinase_dom"/>
</dbReference>
<reference evidence="3 4" key="1">
    <citation type="journal article" date="2016" name="Nat. Commun.">
        <title>Extremotolerant tardigrade genome and improved radiotolerance of human cultured cells by tardigrade-unique protein.</title>
        <authorList>
            <person name="Hashimoto T."/>
            <person name="Horikawa D.D."/>
            <person name="Saito Y."/>
            <person name="Kuwahara H."/>
            <person name="Kozuka-Hata H."/>
            <person name="Shin-I T."/>
            <person name="Minakuchi Y."/>
            <person name="Ohishi K."/>
            <person name="Motoyama A."/>
            <person name="Aizu T."/>
            <person name="Enomoto A."/>
            <person name="Kondo K."/>
            <person name="Tanaka S."/>
            <person name="Hara Y."/>
            <person name="Koshikawa S."/>
            <person name="Sagara H."/>
            <person name="Miura T."/>
            <person name="Yokobori S."/>
            <person name="Miyagawa K."/>
            <person name="Suzuki Y."/>
            <person name="Kubo T."/>
            <person name="Oyama M."/>
            <person name="Kohara Y."/>
            <person name="Fujiyama A."/>
            <person name="Arakawa K."/>
            <person name="Katayama T."/>
            <person name="Toyoda A."/>
            <person name="Kunieda T."/>
        </authorList>
    </citation>
    <scope>NUCLEOTIDE SEQUENCE [LARGE SCALE GENOMIC DNA]</scope>
    <source>
        <strain evidence="3 4">YOKOZUNA-1</strain>
    </source>
</reference>
<dbReference type="Gene3D" id="1.10.510.10">
    <property type="entry name" value="Transferase(Phosphotransferase) domain 1"/>
    <property type="match status" value="1"/>
</dbReference>
<dbReference type="Proteomes" id="UP000186922">
    <property type="component" value="Unassembled WGS sequence"/>
</dbReference>
<dbReference type="GO" id="GO:0005737">
    <property type="term" value="C:cytoplasm"/>
    <property type="evidence" value="ECO:0007669"/>
    <property type="project" value="TreeGrafter"/>
</dbReference>
<organism evidence="3 4">
    <name type="scientific">Ramazzottius varieornatus</name>
    <name type="common">Water bear</name>
    <name type="synonym">Tardigrade</name>
    <dbReference type="NCBI Taxonomy" id="947166"/>
    <lineage>
        <taxon>Eukaryota</taxon>
        <taxon>Metazoa</taxon>
        <taxon>Ecdysozoa</taxon>
        <taxon>Tardigrada</taxon>
        <taxon>Eutardigrada</taxon>
        <taxon>Parachela</taxon>
        <taxon>Hypsibioidea</taxon>
        <taxon>Ramazzottiidae</taxon>
        <taxon>Ramazzottius</taxon>
    </lineage>
</organism>
<feature type="region of interest" description="Disordered" evidence="1">
    <location>
        <begin position="284"/>
        <end position="304"/>
    </location>
</feature>
<dbReference type="GO" id="GO:0044773">
    <property type="term" value="P:mitotic DNA damage checkpoint signaling"/>
    <property type="evidence" value="ECO:0007669"/>
    <property type="project" value="TreeGrafter"/>
</dbReference>
<dbReference type="Gene3D" id="3.30.200.20">
    <property type="entry name" value="Phosphorylase Kinase, domain 1"/>
    <property type="match status" value="1"/>
</dbReference>
<comment type="caution">
    <text evidence="3">The sequence shown here is derived from an EMBL/GenBank/DDBJ whole genome shotgun (WGS) entry which is preliminary data.</text>
</comment>
<dbReference type="CDD" id="cd00180">
    <property type="entry name" value="PKc"/>
    <property type="match status" value="1"/>
</dbReference>
<dbReference type="PROSITE" id="PS00109">
    <property type="entry name" value="PROTEIN_KINASE_TYR"/>
    <property type="match status" value="1"/>
</dbReference>
<name>A0A1D1VLH5_RAMVA</name>
<dbReference type="InterPro" id="IPR008266">
    <property type="entry name" value="Tyr_kinase_AS"/>
</dbReference>
<accession>A0A1D1VLH5</accession>
<keyword evidence="4" id="KW-1185">Reference proteome</keyword>
<feature type="region of interest" description="Disordered" evidence="1">
    <location>
        <begin position="416"/>
        <end position="437"/>
    </location>
</feature>
<evidence type="ECO:0000313" key="4">
    <source>
        <dbReference type="Proteomes" id="UP000186922"/>
    </source>
</evidence>
<dbReference type="SUPFAM" id="SSF56112">
    <property type="entry name" value="Protein kinase-like (PK-like)"/>
    <property type="match status" value="1"/>
</dbReference>
<dbReference type="GO" id="GO:0005634">
    <property type="term" value="C:nucleus"/>
    <property type="evidence" value="ECO:0007669"/>
    <property type="project" value="TreeGrafter"/>
</dbReference>
<dbReference type="STRING" id="947166.A0A1D1VLH5"/>
<evidence type="ECO:0000313" key="3">
    <source>
        <dbReference type="EMBL" id="GAV01791.1"/>
    </source>
</evidence>
<gene>
    <name evidence="3" type="primary">RvY_12447</name>
    <name evidence="3" type="synonym">RvY_12447.1</name>
    <name evidence="3" type="ORF">RvY_12447-1</name>
</gene>
<sequence length="437" mass="49145">MAAELKVGKRGKRIHFNALAADGKTALPEVVYHIFKSMGTGSFGSSEVFKTERGNMKGEIRAIKRIEHTHQPHDSRLRQTRHEINVFSTLSDSGITLSSQSVVQFYSYASVTEGTLLCLEFCAGRTLLDLYDQSEIPLALLSIREIARQLATALSFLHTHFILHLDVRLSNILLAQPCQINHVEASPKNSGRVLFQVVSQPQIRLTGFRYCRLYKGVQLPVQVSDGLPPASMAHAAPEVNLCPYSSESGDLGGLPVSDTWCLGSTLASLYLTDNIFEPDNDIETEVETETPNDSSETTPSEEPALNSQHAFDLYQQLNKTQWILNQHIQYKPLKSAMDECLDIARTATTFTDRHFVTDSDRLATQHRPLDDVDLEVYPHEGKAFTDLFFDLIQNMFQYNPHLRKDVSELLSKHPFFTTRPEEMPGNNPGNSAKRRKR</sequence>
<dbReference type="AlphaFoldDB" id="A0A1D1VLH5"/>
<dbReference type="PROSITE" id="PS50011">
    <property type="entry name" value="PROTEIN_KINASE_DOM"/>
    <property type="match status" value="1"/>
</dbReference>
<dbReference type="Pfam" id="PF00069">
    <property type="entry name" value="Pkinase"/>
    <property type="match status" value="1"/>
</dbReference>
<feature type="compositionally biased region" description="Polar residues" evidence="1">
    <location>
        <begin position="291"/>
        <end position="304"/>
    </location>
</feature>
<evidence type="ECO:0000256" key="1">
    <source>
        <dbReference type="SAM" id="MobiDB-lite"/>
    </source>
</evidence>
<dbReference type="InterPro" id="IPR011009">
    <property type="entry name" value="Kinase-like_dom_sf"/>
</dbReference>
<dbReference type="OrthoDB" id="75710at2759"/>
<dbReference type="EMBL" id="BDGG01000007">
    <property type="protein sequence ID" value="GAV01791.1"/>
    <property type="molecule type" value="Genomic_DNA"/>
</dbReference>
<protein>
    <recommendedName>
        <fullName evidence="2">Protein kinase domain-containing protein</fullName>
    </recommendedName>
</protein>
<proteinExistence type="predicted"/>
<dbReference type="PANTHER" id="PTHR44167">
    <property type="entry name" value="OVARIAN-SPECIFIC SERINE/THREONINE-PROTEIN KINASE LOK-RELATED"/>
    <property type="match status" value="1"/>
</dbReference>
<dbReference type="GO" id="GO:0004674">
    <property type="term" value="F:protein serine/threonine kinase activity"/>
    <property type="evidence" value="ECO:0007669"/>
    <property type="project" value="TreeGrafter"/>
</dbReference>
<dbReference type="SMART" id="SM00220">
    <property type="entry name" value="S_TKc"/>
    <property type="match status" value="1"/>
</dbReference>
<dbReference type="PANTHER" id="PTHR44167:SF24">
    <property type="entry name" value="SERINE_THREONINE-PROTEIN KINASE CHK2"/>
    <property type="match status" value="1"/>
</dbReference>
<dbReference type="GO" id="GO:0005524">
    <property type="term" value="F:ATP binding"/>
    <property type="evidence" value="ECO:0007669"/>
    <property type="project" value="InterPro"/>
</dbReference>